<dbReference type="GO" id="GO:0005509">
    <property type="term" value="F:calcium ion binding"/>
    <property type="evidence" value="ECO:0007669"/>
    <property type="project" value="InterPro"/>
</dbReference>
<dbReference type="AlphaFoldDB" id="A0AAV2K1P0"/>
<dbReference type="InterPro" id="IPR002048">
    <property type="entry name" value="EF_hand_dom"/>
</dbReference>
<proteinExistence type="predicted"/>
<feature type="region of interest" description="Disordered" evidence="6">
    <location>
        <begin position="1"/>
        <end position="23"/>
    </location>
</feature>
<dbReference type="PROSITE" id="PS00018">
    <property type="entry name" value="EF_HAND_1"/>
    <property type="match status" value="2"/>
</dbReference>
<protein>
    <recommendedName>
        <fullName evidence="1">WD repeat-containing protein on Y chromosome</fullName>
    </recommendedName>
</protein>
<keyword evidence="3" id="KW-0677">Repeat</keyword>
<dbReference type="PANTHER" id="PTHR44324">
    <property type="entry name" value="WD40 REPEAT DOMAIN 95"/>
    <property type="match status" value="1"/>
</dbReference>
<evidence type="ECO:0000256" key="6">
    <source>
        <dbReference type="SAM" id="MobiDB-lite"/>
    </source>
</evidence>
<dbReference type="Gene3D" id="2.130.10.10">
    <property type="entry name" value="YVTN repeat-like/Quinoprotein amine dehydrogenase"/>
    <property type="match status" value="1"/>
</dbReference>
<dbReference type="InterPro" id="IPR051242">
    <property type="entry name" value="WD-EF-hand_domain"/>
</dbReference>
<dbReference type="EMBL" id="OZ035837">
    <property type="protein sequence ID" value="CAL1582996.1"/>
    <property type="molecule type" value="Genomic_DNA"/>
</dbReference>
<dbReference type="InterPro" id="IPR036322">
    <property type="entry name" value="WD40_repeat_dom_sf"/>
</dbReference>
<dbReference type="SUPFAM" id="SSF47473">
    <property type="entry name" value="EF-hand"/>
    <property type="match status" value="1"/>
</dbReference>
<keyword evidence="9" id="KW-1185">Reference proteome</keyword>
<sequence>MDNIKRDTMMPEEHYSSKQEKREKIREMERFFKEADKDGGGDLDETEFISAMGQFYPGHSEEELRALHMQIDANCDGTVDFNELLDFELGKHFAAKNRPFDNMFPLPIKIVDGGHHNKIVKIVARLVEKPEKNNNRRGPRKYIDEEYLTLTSDAKLKIWTDRFDKHTDEMIFVQSDSLPFQHKRRIKVNDLIYLKETEEVAVASNEREVRFYEWSSEGLTMRYSIIPEAGQVTSLHYWSDGTSSIFTFGDSVGYVFVCVSHHIHTYTLFNPTSFSRTKHDSYKRAYMTSLLQKTCPDFPVVKIKVFQEIVTSMKYIPALKEVVICGESATKMALVAANNERTPINYTNPWNAHKGGVTSITCNPSRENYITTGFDCNVTVWTKYEHLVGSFRKDRWEKKDLDPEWKKQSELESEADGLQLYDDQHLRFMQNKKADKKPSLGEEIHAARIQCEAFLSWAKYYQKQLTILTQTKKAEQVVQTEKVCEPRKIGHFMEKKIFQEPPLLRSYSGPTGTTPLTQYGSTQDNLDPSKTFTTDAFHKLPRAVKVLAKNTSR</sequence>
<dbReference type="Proteomes" id="UP001497482">
    <property type="component" value="Chromosome 15"/>
</dbReference>
<dbReference type="SUPFAM" id="SSF50978">
    <property type="entry name" value="WD40 repeat-like"/>
    <property type="match status" value="1"/>
</dbReference>
<dbReference type="InterPro" id="IPR001680">
    <property type="entry name" value="WD40_rpt"/>
</dbReference>
<dbReference type="SMART" id="SM00054">
    <property type="entry name" value="EFh"/>
    <property type="match status" value="2"/>
</dbReference>
<evidence type="ECO:0000256" key="1">
    <source>
        <dbReference type="ARBA" id="ARBA00014901"/>
    </source>
</evidence>
<gene>
    <name evidence="8" type="ORF">KC01_LOCUS13513</name>
</gene>
<keyword evidence="2" id="KW-0479">Metal-binding</keyword>
<evidence type="ECO:0000256" key="5">
    <source>
        <dbReference type="PROSITE-ProRule" id="PRU00221"/>
    </source>
</evidence>
<evidence type="ECO:0000256" key="3">
    <source>
        <dbReference type="ARBA" id="ARBA00022737"/>
    </source>
</evidence>
<dbReference type="InterPro" id="IPR011992">
    <property type="entry name" value="EF-hand-dom_pair"/>
</dbReference>
<evidence type="ECO:0000256" key="2">
    <source>
        <dbReference type="ARBA" id="ARBA00022723"/>
    </source>
</evidence>
<dbReference type="InterPro" id="IPR015943">
    <property type="entry name" value="WD40/YVTN_repeat-like_dom_sf"/>
</dbReference>
<keyword evidence="4" id="KW-0106">Calcium</keyword>
<evidence type="ECO:0000313" key="8">
    <source>
        <dbReference type="EMBL" id="CAL1582996.1"/>
    </source>
</evidence>
<reference evidence="8 9" key="1">
    <citation type="submission" date="2024-04" db="EMBL/GenBank/DDBJ databases">
        <authorList>
            <person name="Waldvogel A.-M."/>
            <person name="Schoenle A."/>
        </authorList>
    </citation>
    <scope>NUCLEOTIDE SEQUENCE [LARGE SCALE GENOMIC DNA]</scope>
</reference>
<feature type="repeat" description="WD" evidence="5">
    <location>
        <begin position="350"/>
        <end position="381"/>
    </location>
</feature>
<name>A0AAV2K1P0_KNICA</name>
<dbReference type="InterPro" id="IPR018247">
    <property type="entry name" value="EF_Hand_1_Ca_BS"/>
</dbReference>
<dbReference type="Gene3D" id="1.10.238.10">
    <property type="entry name" value="EF-hand"/>
    <property type="match status" value="1"/>
</dbReference>
<dbReference type="PANTHER" id="PTHR44324:SF6">
    <property type="entry name" value="EF-HAND CALCIUM BINDING DOMAIN 8"/>
    <property type="match status" value="1"/>
</dbReference>
<dbReference type="CDD" id="cd00051">
    <property type="entry name" value="EFh"/>
    <property type="match status" value="1"/>
</dbReference>
<organism evidence="8 9">
    <name type="scientific">Knipowitschia caucasica</name>
    <name type="common">Caucasian dwarf goby</name>
    <name type="synonym">Pomatoschistus caucasicus</name>
    <dbReference type="NCBI Taxonomy" id="637954"/>
    <lineage>
        <taxon>Eukaryota</taxon>
        <taxon>Metazoa</taxon>
        <taxon>Chordata</taxon>
        <taxon>Craniata</taxon>
        <taxon>Vertebrata</taxon>
        <taxon>Euteleostomi</taxon>
        <taxon>Actinopterygii</taxon>
        <taxon>Neopterygii</taxon>
        <taxon>Teleostei</taxon>
        <taxon>Neoteleostei</taxon>
        <taxon>Acanthomorphata</taxon>
        <taxon>Gobiaria</taxon>
        <taxon>Gobiiformes</taxon>
        <taxon>Gobioidei</taxon>
        <taxon>Gobiidae</taxon>
        <taxon>Gobiinae</taxon>
        <taxon>Knipowitschia</taxon>
    </lineage>
</organism>
<keyword evidence="5" id="KW-0853">WD repeat</keyword>
<evidence type="ECO:0000313" key="9">
    <source>
        <dbReference type="Proteomes" id="UP001497482"/>
    </source>
</evidence>
<evidence type="ECO:0000256" key="4">
    <source>
        <dbReference type="ARBA" id="ARBA00022837"/>
    </source>
</evidence>
<dbReference type="PROSITE" id="PS50082">
    <property type="entry name" value="WD_REPEATS_2"/>
    <property type="match status" value="1"/>
</dbReference>
<feature type="domain" description="EF-hand" evidence="7">
    <location>
        <begin position="23"/>
        <end position="58"/>
    </location>
</feature>
<dbReference type="PROSITE" id="PS50222">
    <property type="entry name" value="EF_HAND_2"/>
    <property type="match status" value="2"/>
</dbReference>
<accession>A0AAV2K1P0</accession>
<feature type="domain" description="EF-hand" evidence="7">
    <location>
        <begin position="59"/>
        <end position="94"/>
    </location>
</feature>
<evidence type="ECO:0000259" key="7">
    <source>
        <dbReference type="PROSITE" id="PS50222"/>
    </source>
</evidence>